<organism evidence="1 2">
    <name type="scientific">Periconia digitata</name>
    <dbReference type="NCBI Taxonomy" id="1303443"/>
    <lineage>
        <taxon>Eukaryota</taxon>
        <taxon>Fungi</taxon>
        <taxon>Dikarya</taxon>
        <taxon>Ascomycota</taxon>
        <taxon>Pezizomycotina</taxon>
        <taxon>Dothideomycetes</taxon>
        <taxon>Pleosporomycetidae</taxon>
        <taxon>Pleosporales</taxon>
        <taxon>Massarineae</taxon>
        <taxon>Periconiaceae</taxon>
        <taxon>Periconia</taxon>
    </lineage>
</organism>
<accession>A0A9W4UBV7</accession>
<comment type="caution">
    <text evidence="1">The sequence shown here is derived from an EMBL/GenBank/DDBJ whole genome shotgun (WGS) entry which is preliminary data.</text>
</comment>
<dbReference type="Proteomes" id="UP001152607">
    <property type="component" value="Unassembled WGS sequence"/>
</dbReference>
<dbReference type="EMBL" id="CAOQHR010000003">
    <property type="protein sequence ID" value="CAI6331896.1"/>
    <property type="molecule type" value="Genomic_DNA"/>
</dbReference>
<name>A0A9W4UBV7_9PLEO</name>
<dbReference type="OrthoDB" id="5304354at2759"/>
<proteinExistence type="predicted"/>
<reference evidence="1" key="1">
    <citation type="submission" date="2023-01" db="EMBL/GenBank/DDBJ databases">
        <authorList>
            <person name="Van Ghelder C."/>
            <person name="Rancurel C."/>
        </authorList>
    </citation>
    <scope>NUCLEOTIDE SEQUENCE</scope>
    <source>
        <strain evidence="1">CNCM I-4278</strain>
    </source>
</reference>
<dbReference type="AlphaFoldDB" id="A0A9W4UBV7"/>
<sequence length="549" mass="62796">MDRKKGSITRTTTSYNAPHFLVPLPNFTSTCTMNLMSIPPELRLYIARRYSLIDPRYSEKDYLQYNTNSLIWDRTKKAIDSPKIVQYVERINLPSTRVLVWDADGDSDREDEISASSPQVLPEELVDLYLNQARQHPILEQLVRDFRHGQQDTFGTDWRFEQSVRVGSDAPIVTILLSMTCNLKTLCFTEIGGLEDEFADFIKRVSLAYRDPKQVQFLPFQTLSRVSVSHEFPDYCCAAEWAIWFLRIPTLQKFASWGMGDGIDDSYAAEDTNPEYSELVTHGLQDYHISNVKQLWFKQSLFAPAAIDQIIRTTKTLQAFTYFGDCLISEIGFFLPRRIVAALVEHAGHSLEDLLLWAKPEHPDFEHDQDFDHASLYGFEKLKRLRCRWSILKGELDVNDHEEPLSEAGHGSESKSERTDLVNFSARSSDTVVDVGDDKSLSGENLGIGSYKDFVDLAKVLPQSLEELQLDTDPGDKGLIASFMALVAGKETNFPNLKQVYFQPHADESDAEMQELIQALREKSIVFGILDNDLWYMDHEEFLTLEYYG</sequence>
<protein>
    <submittedName>
        <fullName evidence="1">Uncharacterized protein</fullName>
    </submittedName>
</protein>
<evidence type="ECO:0000313" key="1">
    <source>
        <dbReference type="EMBL" id="CAI6331896.1"/>
    </source>
</evidence>
<evidence type="ECO:0000313" key="2">
    <source>
        <dbReference type="Proteomes" id="UP001152607"/>
    </source>
</evidence>
<keyword evidence="2" id="KW-1185">Reference proteome</keyword>
<gene>
    <name evidence="1" type="ORF">PDIGIT_LOCUS4925</name>
</gene>